<organism evidence="1 2">
    <name type="scientific">Halodesulfovibrio spirochaetisodalis</name>
    <dbReference type="NCBI Taxonomy" id="1560234"/>
    <lineage>
        <taxon>Bacteria</taxon>
        <taxon>Pseudomonadati</taxon>
        <taxon>Thermodesulfobacteriota</taxon>
        <taxon>Desulfovibrionia</taxon>
        <taxon>Desulfovibrionales</taxon>
        <taxon>Desulfovibrionaceae</taxon>
        <taxon>Halodesulfovibrio</taxon>
    </lineage>
</organism>
<proteinExistence type="predicted"/>
<reference evidence="1 2" key="1">
    <citation type="submission" date="2015-01" db="EMBL/GenBank/DDBJ databases">
        <title>Desulfovibrio sp. JC271 draft genome sequence.</title>
        <authorList>
            <person name="Shivani Y."/>
            <person name="Subhash Y."/>
            <person name="Sasikala C."/>
            <person name="Ramana C.V."/>
        </authorList>
    </citation>
    <scope>NUCLEOTIDE SEQUENCE [LARGE SCALE GENOMIC DNA]</scope>
    <source>
        <strain evidence="1 2">JC271</strain>
    </source>
</reference>
<sequence length="357" mass="40015">MQIDMHYYGTYTLARVAGLDQDTAELIATASQFVDDNTTASSIRFADGGQMTITPTGHHFQHAENISSSAQRSIWIPFHFLPGASGDTFTERLICKKNSPTAAEMTENHLRLSHKTFAPMLMGITAHVLADTFAHYNFSGASSRKNNIASGTVCIQEPVSEQPALAEEQARFFERFQCTRPNIRILSEEKLVGTLGHGAAASYPDIPYLAWSYKTEDEPAKTVRRYNPDDFMEAAETLYALFTAFAKQRPDLTDAHPVPFDIIQDSLAIIFASPGNKHQRSGFWQFAMAQGAFLEGRQEEIPPYMGQMWKDRCEELASCPDCALITEMDIFKFYQAADIHRTYVLRELLPAFDISVL</sequence>
<gene>
    <name evidence="1" type="ORF">SP90_02800</name>
</gene>
<dbReference type="RefSeq" id="WP_066852334.1">
    <property type="nucleotide sequence ID" value="NZ_JXMS01000003.1"/>
</dbReference>
<dbReference type="Pfam" id="PF20551">
    <property type="entry name" value="DUF6765"/>
    <property type="match status" value="1"/>
</dbReference>
<dbReference type="PATRIC" id="fig|1560234.3.peg.2014"/>
<dbReference type="Proteomes" id="UP000091979">
    <property type="component" value="Unassembled WGS sequence"/>
</dbReference>
<dbReference type="EMBL" id="JXMS01000003">
    <property type="protein sequence ID" value="OBQ56261.1"/>
    <property type="molecule type" value="Genomic_DNA"/>
</dbReference>
<dbReference type="OrthoDB" id="569000at2"/>
<evidence type="ECO:0000313" key="1">
    <source>
        <dbReference type="EMBL" id="OBQ56261.1"/>
    </source>
</evidence>
<keyword evidence="2" id="KW-1185">Reference proteome</keyword>
<protein>
    <submittedName>
        <fullName evidence="1">Uncharacterized protein</fullName>
    </submittedName>
</protein>
<name>A0A1B7XL92_9BACT</name>
<accession>A0A1B7XL92</accession>
<evidence type="ECO:0000313" key="2">
    <source>
        <dbReference type="Proteomes" id="UP000091979"/>
    </source>
</evidence>
<comment type="caution">
    <text evidence="1">The sequence shown here is derived from an EMBL/GenBank/DDBJ whole genome shotgun (WGS) entry which is preliminary data.</text>
</comment>
<dbReference type="STRING" id="1560234.SP90_02800"/>
<dbReference type="InterPro" id="IPR046653">
    <property type="entry name" value="DUF6765"/>
</dbReference>
<dbReference type="AlphaFoldDB" id="A0A1B7XL92"/>